<keyword evidence="4 8" id="KW-0812">Transmembrane</keyword>
<reference evidence="9 10" key="1">
    <citation type="submission" date="2024-02" db="EMBL/GenBank/DDBJ databases">
        <title>Chromosome-scale genome assembly of the rough periwinkle Littorina saxatilis.</title>
        <authorList>
            <person name="De Jode A."/>
            <person name="Faria R."/>
            <person name="Formenti G."/>
            <person name="Sims Y."/>
            <person name="Smith T.P."/>
            <person name="Tracey A."/>
            <person name="Wood J.M.D."/>
            <person name="Zagrodzka Z.B."/>
            <person name="Johannesson K."/>
            <person name="Butlin R.K."/>
            <person name="Leder E.H."/>
        </authorList>
    </citation>
    <scope>NUCLEOTIDE SEQUENCE [LARGE SCALE GENOMIC DNA]</scope>
    <source>
        <strain evidence="9">Snail1</strain>
        <tissue evidence="9">Muscle</tissue>
    </source>
</reference>
<dbReference type="GO" id="GO:0005459">
    <property type="term" value="F:UDP-galactose transmembrane transporter activity"/>
    <property type="evidence" value="ECO:0007669"/>
    <property type="project" value="TreeGrafter"/>
</dbReference>
<dbReference type="Proteomes" id="UP001374579">
    <property type="component" value="Unassembled WGS sequence"/>
</dbReference>
<evidence type="ECO:0000256" key="1">
    <source>
        <dbReference type="ARBA" id="ARBA00004477"/>
    </source>
</evidence>
<dbReference type="Pfam" id="PF08449">
    <property type="entry name" value="UAA"/>
    <property type="match status" value="1"/>
</dbReference>
<feature type="transmembrane region" description="Helical" evidence="8">
    <location>
        <begin position="12"/>
        <end position="38"/>
    </location>
</feature>
<proteinExistence type="inferred from homology"/>
<evidence type="ECO:0000256" key="2">
    <source>
        <dbReference type="ARBA" id="ARBA00010694"/>
    </source>
</evidence>
<dbReference type="GO" id="GO:0005460">
    <property type="term" value="F:UDP-glucose transmembrane transporter activity"/>
    <property type="evidence" value="ECO:0007669"/>
    <property type="project" value="TreeGrafter"/>
</dbReference>
<evidence type="ECO:0000256" key="6">
    <source>
        <dbReference type="ARBA" id="ARBA00022989"/>
    </source>
</evidence>
<keyword evidence="10" id="KW-1185">Reference proteome</keyword>
<evidence type="ECO:0000256" key="8">
    <source>
        <dbReference type="SAM" id="Phobius"/>
    </source>
</evidence>
<evidence type="ECO:0000256" key="7">
    <source>
        <dbReference type="ARBA" id="ARBA00023136"/>
    </source>
</evidence>
<dbReference type="InterPro" id="IPR037185">
    <property type="entry name" value="EmrE-like"/>
</dbReference>
<comment type="similarity">
    <text evidence="2">Belongs to the nucleotide-sugar transporter family. SLC35B subfamily.</text>
</comment>
<feature type="transmembrane region" description="Helical" evidence="8">
    <location>
        <begin position="44"/>
        <end position="66"/>
    </location>
</feature>
<evidence type="ECO:0000256" key="3">
    <source>
        <dbReference type="ARBA" id="ARBA00022448"/>
    </source>
</evidence>
<dbReference type="GO" id="GO:0005789">
    <property type="term" value="C:endoplasmic reticulum membrane"/>
    <property type="evidence" value="ECO:0007669"/>
    <property type="project" value="UniProtKB-SubCell"/>
</dbReference>
<keyword evidence="6 8" id="KW-1133">Transmembrane helix</keyword>
<dbReference type="EMBL" id="JBAMIC010000021">
    <property type="protein sequence ID" value="KAK7092573.1"/>
    <property type="molecule type" value="Genomic_DNA"/>
</dbReference>
<protein>
    <recommendedName>
        <fullName evidence="11">Solute carrier family 35 member B1</fullName>
    </recommendedName>
</protein>
<dbReference type="InterPro" id="IPR013657">
    <property type="entry name" value="SCL35B1-4/HUT1"/>
</dbReference>
<dbReference type="PANTHER" id="PTHR10778:SF10">
    <property type="entry name" value="SOLUTE CARRIER FAMILY 35 MEMBER B1"/>
    <property type="match status" value="1"/>
</dbReference>
<keyword evidence="3" id="KW-0813">Transport</keyword>
<organism evidence="9 10">
    <name type="scientific">Littorina saxatilis</name>
    <dbReference type="NCBI Taxonomy" id="31220"/>
    <lineage>
        <taxon>Eukaryota</taxon>
        <taxon>Metazoa</taxon>
        <taxon>Spiralia</taxon>
        <taxon>Lophotrochozoa</taxon>
        <taxon>Mollusca</taxon>
        <taxon>Gastropoda</taxon>
        <taxon>Caenogastropoda</taxon>
        <taxon>Littorinimorpha</taxon>
        <taxon>Littorinoidea</taxon>
        <taxon>Littorinidae</taxon>
        <taxon>Littorina</taxon>
    </lineage>
</organism>
<comment type="subcellular location">
    <subcellularLocation>
        <location evidence="1">Endoplasmic reticulum membrane</location>
        <topology evidence="1">Multi-pass membrane protein</topology>
    </subcellularLocation>
</comment>
<feature type="transmembrane region" description="Helical" evidence="8">
    <location>
        <begin position="104"/>
        <end position="122"/>
    </location>
</feature>
<name>A0AAN9ASR8_9CAEN</name>
<dbReference type="PANTHER" id="PTHR10778">
    <property type="entry name" value="SOLUTE CARRIER FAMILY 35 MEMBER B"/>
    <property type="match status" value="1"/>
</dbReference>
<evidence type="ECO:0008006" key="11">
    <source>
        <dbReference type="Google" id="ProtNLM"/>
    </source>
</evidence>
<evidence type="ECO:0000313" key="10">
    <source>
        <dbReference type="Proteomes" id="UP001374579"/>
    </source>
</evidence>
<comment type="caution">
    <text evidence="9">The sequence shown here is derived from an EMBL/GenBank/DDBJ whole genome shotgun (WGS) entry which is preliminary data.</text>
</comment>
<keyword evidence="5" id="KW-0256">Endoplasmic reticulum</keyword>
<keyword evidence="7 8" id="KW-0472">Membrane</keyword>
<evidence type="ECO:0000313" key="9">
    <source>
        <dbReference type="EMBL" id="KAK7092573.1"/>
    </source>
</evidence>
<evidence type="ECO:0000256" key="5">
    <source>
        <dbReference type="ARBA" id="ARBA00022824"/>
    </source>
</evidence>
<dbReference type="AlphaFoldDB" id="A0AAN9ASR8"/>
<dbReference type="SUPFAM" id="SSF103481">
    <property type="entry name" value="Multidrug resistance efflux transporter EmrE"/>
    <property type="match status" value="1"/>
</dbReference>
<evidence type="ECO:0000256" key="4">
    <source>
        <dbReference type="ARBA" id="ARBA00022692"/>
    </source>
</evidence>
<dbReference type="GO" id="GO:0000139">
    <property type="term" value="C:Golgi membrane"/>
    <property type="evidence" value="ECO:0007669"/>
    <property type="project" value="TreeGrafter"/>
</dbReference>
<accession>A0AAN9ASR8</accession>
<gene>
    <name evidence="9" type="ORF">V1264_008299</name>
</gene>
<sequence>MRSEHKTGANSMMFSVNFWSILWLAIGLVITGEIFQFIPFMMRYPYVLVNMFLFSICSAAGQMFIFKTVTTFGPLTCSIFTTTRKFFTILCSIAWFGHPMSSRQWTGTILVFIGLVLDNMYGKAVKMPVEAR</sequence>